<dbReference type="InterPro" id="IPR002327">
    <property type="entry name" value="Cyt_c_1A/1B"/>
</dbReference>
<dbReference type="InterPro" id="IPR036909">
    <property type="entry name" value="Cyt_c-like_dom_sf"/>
</dbReference>
<dbReference type="GO" id="GO:0009055">
    <property type="term" value="F:electron transfer activity"/>
    <property type="evidence" value="ECO:0007669"/>
    <property type="project" value="InterPro"/>
</dbReference>
<organism evidence="9 10">
    <name type="scientific">Dyella japonica A8</name>
    <dbReference type="NCBI Taxonomy" id="1217721"/>
    <lineage>
        <taxon>Bacteria</taxon>
        <taxon>Pseudomonadati</taxon>
        <taxon>Pseudomonadota</taxon>
        <taxon>Gammaproteobacteria</taxon>
        <taxon>Lysobacterales</taxon>
        <taxon>Rhodanobacteraceae</taxon>
        <taxon>Dyella</taxon>
    </lineage>
</organism>
<dbReference type="PATRIC" id="fig|1217721.7.peg.1369"/>
<reference evidence="9 10" key="1">
    <citation type="submission" date="2014-07" db="EMBL/GenBank/DDBJ databases">
        <title>Complete Genome Sequence of Dyella japonica Strain A8 Isolated from Malaysian Tropical Soil.</title>
        <authorList>
            <person name="Hui R.K.H."/>
            <person name="Chen J.-W."/>
            <person name="Chan K.-G."/>
            <person name="Leung F.C.C."/>
        </authorList>
    </citation>
    <scope>NUCLEOTIDE SEQUENCE [LARGE SCALE GENOMIC DNA]</scope>
    <source>
        <strain evidence="9 10">A8</strain>
    </source>
</reference>
<dbReference type="Proteomes" id="UP000027987">
    <property type="component" value="Chromosome"/>
</dbReference>
<dbReference type="GO" id="GO:0020037">
    <property type="term" value="F:heme binding"/>
    <property type="evidence" value="ECO:0007669"/>
    <property type="project" value="InterPro"/>
</dbReference>
<sequence length="132" mass="14382">MTTPKLGRAARSALMTGMLVYAAGSQPALAGDASAGADVFKQECSECHTTREGHNKKGPSLFGIVGRHAGSLAGYKYTDALKNADWVWTEDKLHWYLSQSARKANPGTRMKYPGLDDPRQLDDLIAYLQSNH</sequence>
<name>A0A075JZL8_9GAMM</name>
<dbReference type="Gene3D" id="1.10.760.10">
    <property type="entry name" value="Cytochrome c-like domain"/>
    <property type="match status" value="1"/>
</dbReference>
<feature type="chain" id="PRO_5001707472" evidence="7">
    <location>
        <begin position="31"/>
        <end position="132"/>
    </location>
</feature>
<feature type="signal peptide" evidence="7">
    <location>
        <begin position="1"/>
        <end position="30"/>
    </location>
</feature>
<dbReference type="HOGENOM" id="CLU_060944_2_0_6"/>
<evidence type="ECO:0000256" key="1">
    <source>
        <dbReference type="ARBA" id="ARBA00022448"/>
    </source>
</evidence>
<keyword evidence="4" id="KW-0249">Electron transport</keyword>
<keyword evidence="1" id="KW-0813">Transport</keyword>
<dbReference type="PANTHER" id="PTHR11961">
    <property type="entry name" value="CYTOCHROME C"/>
    <property type="match status" value="1"/>
</dbReference>
<keyword evidence="10" id="KW-1185">Reference proteome</keyword>
<keyword evidence="3 6" id="KW-0479">Metal-binding</keyword>
<evidence type="ECO:0000256" key="5">
    <source>
        <dbReference type="ARBA" id="ARBA00023004"/>
    </source>
</evidence>
<feature type="domain" description="Cytochrome c" evidence="8">
    <location>
        <begin position="31"/>
        <end position="132"/>
    </location>
</feature>
<evidence type="ECO:0000256" key="4">
    <source>
        <dbReference type="ARBA" id="ARBA00022982"/>
    </source>
</evidence>
<dbReference type="AlphaFoldDB" id="A0A075JZL8"/>
<dbReference type="KEGG" id="dja:HY57_06560"/>
<dbReference type="PRINTS" id="PR00604">
    <property type="entry name" value="CYTCHRMECIAB"/>
</dbReference>
<evidence type="ECO:0000256" key="7">
    <source>
        <dbReference type="SAM" id="SignalP"/>
    </source>
</evidence>
<evidence type="ECO:0000313" key="10">
    <source>
        <dbReference type="Proteomes" id="UP000027987"/>
    </source>
</evidence>
<evidence type="ECO:0000259" key="8">
    <source>
        <dbReference type="PROSITE" id="PS51007"/>
    </source>
</evidence>
<dbReference type="InterPro" id="IPR009056">
    <property type="entry name" value="Cyt_c-like_dom"/>
</dbReference>
<evidence type="ECO:0000256" key="6">
    <source>
        <dbReference type="PROSITE-ProRule" id="PRU00433"/>
    </source>
</evidence>
<proteinExistence type="predicted"/>
<dbReference type="EMBL" id="CP008884">
    <property type="protein sequence ID" value="AIF46952.1"/>
    <property type="molecule type" value="Genomic_DNA"/>
</dbReference>
<keyword evidence="7" id="KW-0732">Signal</keyword>
<dbReference type="GO" id="GO:0046872">
    <property type="term" value="F:metal ion binding"/>
    <property type="evidence" value="ECO:0007669"/>
    <property type="project" value="UniProtKB-KW"/>
</dbReference>
<accession>A0A075JZL8</accession>
<dbReference type="STRING" id="1217721.HY57_06560"/>
<evidence type="ECO:0000313" key="9">
    <source>
        <dbReference type="EMBL" id="AIF46952.1"/>
    </source>
</evidence>
<dbReference type="SUPFAM" id="SSF46626">
    <property type="entry name" value="Cytochrome c"/>
    <property type="match status" value="1"/>
</dbReference>
<dbReference type="PROSITE" id="PS51007">
    <property type="entry name" value="CYTC"/>
    <property type="match status" value="1"/>
</dbReference>
<evidence type="ECO:0000256" key="3">
    <source>
        <dbReference type="ARBA" id="ARBA00022723"/>
    </source>
</evidence>
<dbReference type="Pfam" id="PF00034">
    <property type="entry name" value="Cytochrom_C"/>
    <property type="match status" value="1"/>
</dbReference>
<keyword evidence="5 6" id="KW-0408">Iron</keyword>
<evidence type="ECO:0000256" key="2">
    <source>
        <dbReference type="ARBA" id="ARBA00022617"/>
    </source>
</evidence>
<keyword evidence="2 6" id="KW-0349">Heme</keyword>
<protein>
    <submittedName>
        <fullName evidence="9">Cytochrome C</fullName>
    </submittedName>
</protein>
<gene>
    <name evidence="9" type="ORF">HY57_06560</name>
</gene>